<keyword evidence="4 7" id="KW-1133">Transmembrane helix</keyword>
<comment type="subcellular location">
    <subcellularLocation>
        <location evidence="1">Cell membrane</location>
        <topology evidence="1">Multi-pass membrane protein</topology>
    </subcellularLocation>
</comment>
<keyword evidence="2" id="KW-1003">Cell membrane</keyword>
<dbReference type="InterPro" id="IPR051791">
    <property type="entry name" value="Pra-immunoreactive"/>
</dbReference>
<gene>
    <name evidence="10" type="ORF">EPD83_012215</name>
</gene>
<feature type="domain" description="RDD" evidence="8">
    <location>
        <begin position="94"/>
        <end position="254"/>
    </location>
</feature>
<evidence type="ECO:0000259" key="9">
    <source>
        <dbReference type="Pfam" id="PF10708"/>
    </source>
</evidence>
<evidence type="ECO:0000313" key="11">
    <source>
        <dbReference type="Proteomes" id="UP000287866"/>
    </source>
</evidence>
<evidence type="ECO:0000256" key="4">
    <source>
        <dbReference type="ARBA" id="ARBA00022989"/>
    </source>
</evidence>
<proteinExistence type="predicted"/>
<feature type="transmembrane region" description="Helical" evidence="7">
    <location>
        <begin position="150"/>
        <end position="177"/>
    </location>
</feature>
<evidence type="ECO:0000256" key="7">
    <source>
        <dbReference type="SAM" id="Phobius"/>
    </source>
</evidence>
<feature type="transmembrane region" description="Helical" evidence="7">
    <location>
        <begin position="211"/>
        <end position="231"/>
    </location>
</feature>
<evidence type="ECO:0000259" key="8">
    <source>
        <dbReference type="Pfam" id="PF06271"/>
    </source>
</evidence>
<feature type="compositionally biased region" description="Low complexity" evidence="6">
    <location>
        <begin position="67"/>
        <end position="76"/>
    </location>
</feature>
<feature type="transmembrane region" description="Helical" evidence="7">
    <location>
        <begin position="108"/>
        <end position="130"/>
    </location>
</feature>
<feature type="region of interest" description="Disordered" evidence="6">
    <location>
        <begin position="33"/>
        <end position="85"/>
    </location>
</feature>
<organism evidence="10 11">
    <name type="scientific">Phycicoccus flavus</name>
    <dbReference type="NCBI Taxonomy" id="2502783"/>
    <lineage>
        <taxon>Bacteria</taxon>
        <taxon>Bacillati</taxon>
        <taxon>Actinomycetota</taxon>
        <taxon>Actinomycetes</taxon>
        <taxon>Micrococcales</taxon>
        <taxon>Intrasporangiaceae</taxon>
        <taxon>Phycicoccus</taxon>
    </lineage>
</organism>
<dbReference type="PANTHER" id="PTHR36115">
    <property type="entry name" value="PROLINE-RICH ANTIGEN HOMOLOG-RELATED"/>
    <property type="match status" value="1"/>
</dbReference>
<dbReference type="Pfam" id="PF06271">
    <property type="entry name" value="RDD"/>
    <property type="match status" value="1"/>
</dbReference>
<evidence type="ECO:0000256" key="6">
    <source>
        <dbReference type="SAM" id="MobiDB-lite"/>
    </source>
</evidence>
<keyword evidence="3 7" id="KW-0812">Transmembrane</keyword>
<dbReference type="AlphaFoldDB" id="A0A8T6R489"/>
<dbReference type="PANTHER" id="PTHR36115:SF4">
    <property type="entry name" value="MEMBRANE PROTEIN"/>
    <property type="match status" value="1"/>
</dbReference>
<comment type="caution">
    <text evidence="10">The sequence shown here is derived from an EMBL/GenBank/DDBJ whole genome shotgun (WGS) entry which is preliminary data.</text>
</comment>
<evidence type="ECO:0000256" key="2">
    <source>
        <dbReference type="ARBA" id="ARBA00022475"/>
    </source>
</evidence>
<reference evidence="10" key="1">
    <citation type="submission" date="2020-03" db="EMBL/GenBank/DDBJ databases">
        <title>Phycicoccus flavus sp. nov., a novel endophytic actinobacterium isolated from branch of Kandelia candel.</title>
        <authorList>
            <person name="Tuo L."/>
        </authorList>
    </citation>
    <scope>NUCLEOTIDE SEQUENCE</scope>
    <source>
        <strain evidence="10">CMS6Z-2</strain>
    </source>
</reference>
<dbReference type="InterPro" id="IPR018929">
    <property type="entry name" value="DUF2510"/>
</dbReference>
<name>A0A8T6R489_9MICO</name>
<evidence type="ECO:0000256" key="5">
    <source>
        <dbReference type="ARBA" id="ARBA00023136"/>
    </source>
</evidence>
<keyword evidence="11" id="KW-1185">Reference proteome</keyword>
<feature type="compositionally biased region" description="Basic and acidic residues" evidence="6">
    <location>
        <begin position="53"/>
        <end position="66"/>
    </location>
</feature>
<sequence>MSTPTSPGWYEDPEDADQLRYFDGVVWSAHTTPLRSPTAASSTIGHAPTVESAAERAARAERETAARRGGSSSWSAPPVPSGTAAPTLPDGAVLAQWWRRLLGRAVDWLLTTVVSAVLLTPFLGSFATAAQQYFDDVLAGRTGGEAAFQAAVADIVLPVTLVTSLVGLLYEVGFLVWRSATPGKMALGTVVRPVDAPGGVSLVVALRRQAIALLTAALGLNVLLGYLGAILELLDPAWLLWDPRRQCLHDKVAGTVVVLRS</sequence>
<evidence type="ECO:0000256" key="3">
    <source>
        <dbReference type="ARBA" id="ARBA00022692"/>
    </source>
</evidence>
<dbReference type="GO" id="GO:0005886">
    <property type="term" value="C:plasma membrane"/>
    <property type="evidence" value="ECO:0007669"/>
    <property type="project" value="UniProtKB-SubCell"/>
</dbReference>
<protein>
    <submittedName>
        <fullName evidence="10">RDD family protein</fullName>
    </submittedName>
</protein>
<keyword evidence="5 7" id="KW-0472">Membrane</keyword>
<feature type="domain" description="DUF2510" evidence="9">
    <location>
        <begin position="7"/>
        <end position="39"/>
    </location>
</feature>
<feature type="compositionally biased region" description="Polar residues" evidence="6">
    <location>
        <begin position="33"/>
        <end position="44"/>
    </location>
</feature>
<dbReference type="Proteomes" id="UP000287866">
    <property type="component" value="Unassembled WGS sequence"/>
</dbReference>
<evidence type="ECO:0000313" key="10">
    <source>
        <dbReference type="EMBL" id="NHA68807.1"/>
    </source>
</evidence>
<evidence type="ECO:0000256" key="1">
    <source>
        <dbReference type="ARBA" id="ARBA00004651"/>
    </source>
</evidence>
<dbReference type="Pfam" id="PF10708">
    <property type="entry name" value="DUF2510"/>
    <property type="match status" value="1"/>
</dbReference>
<accession>A0A8T6R489</accession>
<dbReference type="EMBL" id="SAYU02000038">
    <property type="protein sequence ID" value="NHA68807.1"/>
    <property type="molecule type" value="Genomic_DNA"/>
</dbReference>
<dbReference type="RefSeq" id="WP_165566637.1">
    <property type="nucleotide sequence ID" value="NZ_SAYU02000038.1"/>
</dbReference>
<dbReference type="InterPro" id="IPR010432">
    <property type="entry name" value="RDD"/>
</dbReference>